<proteinExistence type="predicted"/>
<dbReference type="Pfam" id="PF05973">
    <property type="entry name" value="Gp49"/>
    <property type="match status" value="1"/>
</dbReference>
<organism evidence="1 2">
    <name type="scientific">Candidatus Daviesbacteria bacterium RIFCSPHIGHO2_02_FULL_41_10</name>
    <dbReference type="NCBI Taxonomy" id="1797774"/>
    <lineage>
        <taxon>Bacteria</taxon>
        <taxon>Candidatus Daviesiibacteriota</taxon>
    </lineage>
</organism>
<evidence type="ECO:0008006" key="3">
    <source>
        <dbReference type="Google" id="ProtNLM"/>
    </source>
</evidence>
<protein>
    <recommendedName>
        <fullName evidence="3">Addiction module toxin RelE</fullName>
    </recommendedName>
</protein>
<reference evidence="1 2" key="1">
    <citation type="journal article" date="2016" name="Nat. Commun.">
        <title>Thousands of microbial genomes shed light on interconnected biogeochemical processes in an aquifer system.</title>
        <authorList>
            <person name="Anantharaman K."/>
            <person name="Brown C.T."/>
            <person name="Hug L.A."/>
            <person name="Sharon I."/>
            <person name="Castelle C.J."/>
            <person name="Probst A.J."/>
            <person name="Thomas B.C."/>
            <person name="Singh A."/>
            <person name="Wilkins M.J."/>
            <person name="Karaoz U."/>
            <person name="Brodie E.L."/>
            <person name="Williams K.H."/>
            <person name="Hubbard S.S."/>
            <person name="Banfield J.F."/>
        </authorList>
    </citation>
    <scope>NUCLEOTIDE SEQUENCE [LARGE SCALE GENOMIC DNA]</scope>
</reference>
<dbReference type="AlphaFoldDB" id="A0A1F5JZJ9"/>
<evidence type="ECO:0000313" key="2">
    <source>
        <dbReference type="Proteomes" id="UP000177258"/>
    </source>
</evidence>
<dbReference type="EMBL" id="MFDB01000003">
    <property type="protein sequence ID" value="OGE33910.1"/>
    <property type="molecule type" value="Genomic_DNA"/>
</dbReference>
<name>A0A1F5JZJ9_9BACT</name>
<dbReference type="Proteomes" id="UP000177258">
    <property type="component" value="Unassembled WGS sequence"/>
</dbReference>
<dbReference type="InterPro" id="IPR009241">
    <property type="entry name" value="HigB-like"/>
</dbReference>
<evidence type="ECO:0000313" key="1">
    <source>
        <dbReference type="EMBL" id="OGE33910.1"/>
    </source>
</evidence>
<accession>A0A1F5JZJ9</accession>
<sequence>MNVVFLDVKTKTYLLSLEQSSSNKAFRLIKLLVTFGNMIGMPYSKKLLSNLYELRVRGQQEVRIFYFFYQNQAVIVHAFIKKSQKTPQKEIEIALARISVLTNV</sequence>
<gene>
    <name evidence="1" type="ORF">A3D83_04725</name>
</gene>
<comment type="caution">
    <text evidence="1">The sequence shown here is derived from an EMBL/GenBank/DDBJ whole genome shotgun (WGS) entry which is preliminary data.</text>
</comment>